<reference evidence="3" key="2">
    <citation type="submission" date="2017-02" db="EMBL/GenBank/DDBJ databases">
        <title>Sunflower complete genome.</title>
        <authorList>
            <person name="Langlade N."/>
            <person name="Munos S."/>
        </authorList>
    </citation>
    <scope>NUCLEOTIDE SEQUENCE [LARGE SCALE GENOMIC DNA]</scope>
    <source>
        <tissue evidence="3">Leaves</tissue>
    </source>
</reference>
<feature type="transmembrane region" description="Helical" evidence="1">
    <location>
        <begin position="60"/>
        <end position="78"/>
    </location>
</feature>
<reference evidence="2" key="3">
    <citation type="submission" date="2020-06" db="EMBL/GenBank/DDBJ databases">
        <title>Helianthus annuus Genome sequencing and assembly Release 2.</title>
        <authorList>
            <person name="Gouzy J."/>
            <person name="Langlade N."/>
            <person name="Munos S."/>
        </authorList>
    </citation>
    <scope>NUCLEOTIDE SEQUENCE</scope>
    <source>
        <tissue evidence="2">Leaves</tissue>
    </source>
</reference>
<dbReference type="PANTHER" id="PTHR35307">
    <property type="entry name" value="PROTEIN, PUTATIVE-RELATED"/>
    <property type="match status" value="1"/>
</dbReference>
<dbReference type="EMBL" id="CM007899">
    <property type="protein sequence ID" value="OTG12238.1"/>
    <property type="molecule type" value="Genomic_DNA"/>
</dbReference>
<feature type="transmembrane region" description="Helical" evidence="1">
    <location>
        <begin position="248"/>
        <end position="267"/>
    </location>
</feature>
<evidence type="ECO:0000313" key="4">
    <source>
        <dbReference type="Proteomes" id="UP000215914"/>
    </source>
</evidence>
<gene>
    <name evidence="3" type="ORF">HannXRQ_Chr10g0307471</name>
    <name evidence="2" type="ORF">HanXRQr2_Chr10g0450941</name>
</gene>
<accession>A0A251TM81</accession>
<sequence length="548" mass="61963">MSTSDGFELAVLCDHDKYTEPMVWIGIYIAVASLLCTLAMTADLFLGFRSKKDWYPCKYFSLNAASITVITIAMKLPVDLSGEMPRHIDQAAKQGSLAFMCTMMANFMPSLAAMDNKTLLANMVGLSILVITIIVNILIEIHTGVIKPDTVQILWIHDFTIDFVMVAYIYTTVITLLLVISIASSLTIPTSKEILEVKYQIKNRTFLTDQHLQHTQMSIVDKLRQDVRRYWVMAESGSPQFVMASNPLSIASGVICVILNFLNLLMVQSFPFREHQCESVYRRSIPFILMTQVIGVGVGTIAPVARCYSVLNFKFFTKWKRNHLMVFIVEKYWTQLLCEWKQRPIHFLSSSRLRTMLYNSKGVILSLCIRLQKIIVILCKVISLILTVFPILVFSYVYIRVSLQASFFTPPIVSRTDDIDKDLSNYVLHIHDDMEATARTLKRISNSRNSFILKAEKEQNKDLLELLEKSAGFKGVETFDSNYVQPLLSVELVNSWSLPIVTLTCIAVALPNISKDTTKNLLSSVGEGLSCTHQVEESLNHGKEYASI</sequence>
<dbReference type="EMBL" id="MNCJ02000325">
    <property type="protein sequence ID" value="KAF5787277.1"/>
    <property type="molecule type" value="Genomic_DNA"/>
</dbReference>
<dbReference type="Gramene" id="mRNA:HanXRQr2_Chr10g0450941">
    <property type="protein sequence ID" value="CDS:HanXRQr2_Chr10g0450941.1"/>
    <property type="gene ID" value="HanXRQr2_Chr10g0450941"/>
</dbReference>
<feature type="transmembrane region" description="Helical" evidence="1">
    <location>
        <begin position="90"/>
        <end position="107"/>
    </location>
</feature>
<keyword evidence="1" id="KW-0812">Transmembrane</keyword>
<evidence type="ECO:0000256" key="1">
    <source>
        <dbReference type="SAM" id="Phobius"/>
    </source>
</evidence>
<reference evidence="2 4" key="1">
    <citation type="journal article" date="2017" name="Nature">
        <title>The sunflower genome provides insights into oil metabolism, flowering and Asterid evolution.</title>
        <authorList>
            <person name="Badouin H."/>
            <person name="Gouzy J."/>
            <person name="Grassa C.J."/>
            <person name="Murat F."/>
            <person name="Staton S.E."/>
            <person name="Cottret L."/>
            <person name="Lelandais-Briere C."/>
            <person name="Owens G.L."/>
            <person name="Carrere S."/>
            <person name="Mayjonade B."/>
            <person name="Legrand L."/>
            <person name="Gill N."/>
            <person name="Kane N.C."/>
            <person name="Bowers J.E."/>
            <person name="Hubner S."/>
            <person name="Bellec A."/>
            <person name="Berard A."/>
            <person name="Berges H."/>
            <person name="Blanchet N."/>
            <person name="Boniface M.C."/>
            <person name="Brunel D."/>
            <person name="Catrice O."/>
            <person name="Chaidir N."/>
            <person name="Claudel C."/>
            <person name="Donnadieu C."/>
            <person name="Faraut T."/>
            <person name="Fievet G."/>
            <person name="Helmstetter N."/>
            <person name="King M."/>
            <person name="Knapp S.J."/>
            <person name="Lai Z."/>
            <person name="Le Paslier M.C."/>
            <person name="Lippi Y."/>
            <person name="Lorenzon L."/>
            <person name="Mandel J.R."/>
            <person name="Marage G."/>
            <person name="Marchand G."/>
            <person name="Marquand E."/>
            <person name="Bret-Mestries E."/>
            <person name="Morien E."/>
            <person name="Nambeesan S."/>
            <person name="Nguyen T."/>
            <person name="Pegot-Espagnet P."/>
            <person name="Pouilly N."/>
            <person name="Raftis F."/>
            <person name="Sallet E."/>
            <person name="Schiex T."/>
            <person name="Thomas J."/>
            <person name="Vandecasteele C."/>
            <person name="Vares D."/>
            <person name="Vear F."/>
            <person name="Vautrin S."/>
            <person name="Crespi M."/>
            <person name="Mangin B."/>
            <person name="Burke J.M."/>
            <person name="Salse J."/>
            <person name="Munos S."/>
            <person name="Vincourt P."/>
            <person name="Rieseberg L.H."/>
            <person name="Langlade N.B."/>
        </authorList>
    </citation>
    <scope>NUCLEOTIDE SEQUENCE [LARGE SCALE GENOMIC DNA]</scope>
    <source>
        <strain evidence="4">cv. SF193</strain>
        <tissue evidence="2">Leaves</tissue>
    </source>
</reference>
<feature type="transmembrane region" description="Helical" evidence="1">
    <location>
        <begin position="287"/>
        <end position="311"/>
    </location>
</feature>
<dbReference type="Proteomes" id="UP000215914">
    <property type="component" value="Chromosome 10"/>
</dbReference>
<feature type="transmembrane region" description="Helical" evidence="1">
    <location>
        <begin position="25"/>
        <end position="48"/>
    </location>
</feature>
<keyword evidence="4" id="KW-1185">Reference proteome</keyword>
<name>A0A251TM81_HELAN</name>
<evidence type="ECO:0000313" key="3">
    <source>
        <dbReference type="EMBL" id="OTG12238.1"/>
    </source>
</evidence>
<feature type="transmembrane region" description="Helical" evidence="1">
    <location>
        <begin position="119"/>
        <end position="139"/>
    </location>
</feature>
<dbReference type="AlphaFoldDB" id="A0A251TM81"/>
<keyword evidence="1" id="KW-0472">Membrane</keyword>
<dbReference type="PANTHER" id="PTHR35307:SF8">
    <property type="entry name" value="GUSTATORY RECEPTOR"/>
    <property type="match status" value="1"/>
</dbReference>
<dbReference type="OMA" id="ELICLIE"/>
<feature type="transmembrane region" description="Helical" evidence="1">
    <location>
        <begin position="159"/>
        <end position="183"/>
    </location>
</feature>
<keyword evidence="1" id="KW-1133">Transmembrane helix</keyword>
<evidence type="ECO:0000313" key="2">
    <source>
        <dbReference type="EMBL" id="KAF5787277.1"/>
    </source>
</evidence>
<dbReference type="InParanoid" id="A0A251TM81"/>
<organism evidence="3 4">
    <name type="scientific">Helianthus annuus</name>
    <name type="common">Common sunflower</name>
    <dbReference type="NCBI Taxonomy" id="4232"/>
    <lineage>
        <taxon>Eukaryota</taxon>
        <taxon>Viridiplantae</taxon>
        <taxon>Streptophyta</taxon>
        <taxon>Embryophyta</taxon>
        <taxon>Tracheophyta</taxon>
        <taxon>Spermatophyta</taxon>
        <taxon>Magnoliopsida</taxon>
        <taxon>eudicotyledons</taxon>
        <taxon>Gunneridae</taxon>
        <taxon>Pentapetalae</taxon>
        <taxon>asterids</taxon>
        <taxon>campanulids</taxon>
        <taxon>Asterales</taxon>
        <taxon>Asteraceae</taxon>
        <taxon>Asteroideae</taxon>
        <taxon>Heliantheae alliance</taxon>
        <taxon>Heliantheae</taxon>
        <taxon>Helianthus</taxon>
    </lineage>
</organism>
<proteinExistence type="predicted"/>
<protein>
    <submittedName>
        <fullName evidence="3">Uncharacterized protein</fullName>
    </submittedName>
</protein>
<feature type="transmembrane region" description="Helical" evidence="1">
    <location>
        <begin position="374"/>
        <end position="399"/>
    </location>
</feature>